<keyword evidence="2 5" id="KW-0812">Transmembrane</keyword>
<feature type="transmembrane region" description="Helical" evidence="5">
    <location>
        <begin position="165"/>
        <end position="185"/>
    </location>
</feature>
<feature type="compositionally biased region" description="Polar residues" evidence="6">
    <location>
        <begin position="1"/>
        <end position="11"/>
    </location>
</feature>
<comment type="subcellular location">
    <subcellularLocation>
        <location evidence="1">Membrane</location>
        <topology evidence="1">Multi-pass membrane protein</topology>
    </subcellularLocation>
</comment>
<feature type="transmembrane region" description="Helical" evidence="5">
    <location>
        <begin position="223"/>
        <end position="242"/>
    </location>
</feature>
<organism evidence="7 9">
    <name type="scientific">Geotrichum candidum</name>
    <name type="common">Oospora lactis</name>
    <name type="synonym">Dipodascus geotrichum</name>
    <dbReference type="NCBI Taxonomy" id="1173061"/>
    <lineage>
        <taxon>Eukaryota</taxon>
        <taxon>Fungi</taxon>
        <taxon>Dikarya</taxon>
        <taxon>Ascomycota</taxon>
        <taxon>Saccharomycotina</taxon>
        <taxon>Dipodascomycetes</taxon>
        <taxon>Dipodascales</taxon>
        <taxon>Dipodascaceae</taxon>
        <taxon>Geotrichum</taxon>
    </lineage>
</organism>
<comment type="caution">
    <text evidence="7">The sequence shown here is derived from an EMBL/GenBank/DDBJ whole genome shotgun (WGS) entry which is preliminary data.</text>
</comment>
<dbReference type="PANTHER" id="PTHR23291:SF50">
    <property type="entry name" value="PROTEIN LIFEGUARD 4"/>
    <property type="match status" value="1"/>
</dbReference>
<evidence type="ECO:0000256" key="6">
    <source>
        <dbReference type="SAM" id="MobiDB-lite"/>
    </source>
</evidence>
<feature type="transmembrane region" description="Helical" evidence="5">
    <location>
        <begin position="80"/>
        <end position="101"/>
    </location>
</feature>
<dbReference type="Proteomes" id="UP000242525">
    <property type="component" value="Unassembled WGS sequence"/>
</dbReference>
<feature type="transmembrane region" description="Helical" evidence="5">
    <location>
        <begin position="197"/>
        <end position="217"/>
    </location>
</feature>
<dbReference type="PANTHER" id="PTHR23291">
    <property type="entry name" value="BAX INHIBITOR-RELATED"/>
    <property type="match status" value="1"/>
</dbReference>
<evidence type="ECO:0000256" key="4">
    <source>
        <dbReference type="ARBA" id="ARBA00023136"/>
    </source>
</evidence>
<evidence type="ECO:0000313" key="7">
    <source>
        <dbReference type="EMBL" id="CDO56402.1"/>
    </source>
</evidence>
<evidence type="ECO:0000256" key="2">
    <source>
        <dbReference type="ARBA" id="ARBA00022692"/>
    </source>
</evidence>
<dbReference type="EMBL" id="CCBN010000015">
    <property type="protein sequence ID" value="CDO56402.1"/>
    <property type="molecule type" value="Genomic_DNA"/>
</dbReference>
<keyword evidence="9" id="KW-1185">Reference proteome</keyword>
<reference evidence="8" key="3">
    <citation type="submission" date="2020-01" db="EMBL/GenBank/DDBJ databases">
        <authorList>
            <person name="Perkins V."/>
            <person name="Lessard M.-H."/>
            <person name="Dugat-Bony E."/>
            <person name="Frenette M."/>
            <person name="Labrie S."/>
        </authorList>
    </citation>
    <scope>NUCLEOTIDE SEQUENCE</scope>
    <source>
        <strain evidence="8">LMA-70</strain>
    </source>
</reference>
<reference evidence="8" key="2">
    <citation type="journal article" date="2020" name="Front. Microbiol.">
        <title>Phenotypic and Genetic Characterization of the Cheese Ripening Yeast Geotrichum candidum.</title>
        <authorList>
            <person name="Perkins V."/>
            <person name="Vignola S."/>
            <person name="Lessard M.H."/>
            <person name="Plante P.L."/>
            <person name="Corbeil J."/>
            <person name="Dugat-Bony E."/>
            <person name="Frenette M."/>
            <person name="Labrie S."/>
        </authorList>
    </citation>
    <scope>NUCLEOTIDE SEQUENCE</scope>
    <source>
        <strain evidence="8">LMA-70</strain>
    </source>
</reference>
<dbReference type="STRING" id="1173061.A0A0J9XHI3"/>
<dbReference type="AlphaFoldDB" id="A0A0J9XHI3"/>
<dbReference type="Proteomes" id="UP000750522">
    <property type="component" value="Unassembled WGS sequence"/>
</dbReference>
<evidence type="ECO:0000256" key="3">
    <source>
        <dbReference type="ARBA" id="ARBA00022989"/>
    </source>
</evidence>
<gene>
    <name evidence="7" type="ORF">BN980_GECA15s00692g</name>
    <name evidence="8" type="ORF">DV451_002012</name>
</gene>
<dbReference type="Pfam" id="PF01027">
    <property type="entry name" value="Bax1-I"/>
    <property type="match status" value="1"/>
</dbReference>
<keyword evidence="3 5" id="KW-1133">Transmembrane helix</keyword>
<feature type="transmembrane region" description="Helical" evidence="5">
    <location>
        <begin position="139"/>
        <end position="159"/>
    </location>
</feature>
<comment type="similarity">
    <text evidence="5">Belongs to the BI1 family.</text>
</comment>
<feature type="transmembrane region" description="Helical" evidence="5">
    <location>
        <begin position="113"/>
        <end position="132"/>
    </location>
</feature>
<proteinExistence type="inferred from homology"/>
<evidence type="ECO:0000256" key="1">
    <source>
        <dbReference type="ARBA" id="ARBA00004141"/>
    </source>
</evidence>
<evidence type="ECO:0000313" key="9">
    <source>
        <dbReference type="Proteomes" id="UP000242525"/>
    </source>
</evidence>
<accession>A0A0J9XHI3</accession>
<dbReference type="InterPro" id="IPR006214">
    <property type="entry name" value="Bax_inhibitor_1-related"/>
</dbReference>
<reference evidence="7 9" key="1">
    <citation type="submission" date="2014-03" db="EMBL/GenBank/DDBJ databases">
        <authorList>
            <person name="Casaregola S."/>
        </authorList>
    </citation>
    <scope>NUCLEOTIDE SEQUENCE [LARGE SCALE GENOMIC DNA]</scope>
    <source>
        <strain evidence="7 9">CLIB 918</strain>
    </source>
</reference>
<protein>
    <submittedName>
        <fullName evidence="7">Similar to Saccharomyces cerevisiae YNL305C BXI1 Protein involved in apoptosis</fullName>
    </submittedName>
</protein>
<dbReference type="GO" id="GO:0016020">
    <property type="term" value="C:membrane"/>
    <property type="evidence" value="ECO:0007669"/>
    <property type="project" value="UniProtKB-SubCell"/>
</dbReference>
<evidence type="ECO:0000313" key="8">
    <source>
        <dbReference type="EMBL" id="KAF5101989.1"/>
    </source>
</evidence>
<dbReference type="CDD" id="cd10429">
    <property type="entry name" value="GAAP_like"/>
    <property type="match status" value="1"/>
</dbReference>
<name>A0A0J9XHI3_GEOCN</name>
<sequence length="281" mass="31232">MSPNNANSNPNEGPVVSPTNAPPRYTDTPVTEPLLHPGDAPAPRGSQDSIDRDFLPDDFKYSGSVSGSHLSIRQAFVRKVYTILGLQLLLTFGVGSFISLNPTVRAWSLSNQWLFWVALFGSFALLIGTYLCQRSYPKNLIFLFGFTLCESYIVGLVTSLYDTRIVLEALVITLVVFLGLSLFAIQTKYDFTGWSGYLGGLLWFLIAFGLCLMFFPGSSKLELIYAGIGAFVFCIYILVDTQQIMDNYHPEDEIPAAIALYLDLVNLFLYILSILQQTNDN</sequence>
<keyword evidence="4 5" id="KW-0472">Membrane</keyword>
<dbReference type="EMBL" id="QQZK01000033">
    <property type="protein sequence ID" value="KAF5101989.1"/>
    <property type="molecule type" value="Genomic_DNA"/>
</dbReference>
<evidence type="ECO:0000256" key="5">
    <source>
        <dbReference type="RuleBase" id="RU004379"/>
    </source>
</evidence>
<feature type="region of interest" description="Disordered" evidence="6">
    <location>
        <begin position="1"/>
        <end position="47"/>
    </location>
</feature>
<dbReference type="OrthoDB" id="7933078at2759"/>